<sequence length="135" mass="14995">MTLTILSEVAALLDPNAVEVANGLSTAAAVLQVFAVLYGAFEHFLLRLRISHLNTSLQTNDSLQIRHEQLSAPLHAKQYSLGSTVRRSSMLSHPQALTEESAQYVNILEDMIEMICAGRLSEHCDEFTWGKRNEV</sequence>
<keyword evidence="2" id="KW-1185">Reference proteome</keyword>
<reference evidence="2" key="1">
    <citation type="submission" date="2015-09" db="EMBL/GenBank/DDBJ databases">
        <authorList>
            <consortium name="Pathogen Informatics"/>
        </authorList>
    </citation>
    <scope>NUCLEOTIDE SEQUENCE [LARGE SCALE GENOMIC DNA]</scope>
    <source>
        <strain evidence="2">Lake Konstanz</strain>
    </source>
</reference>
<dbReference type="EMBL" id="CYKH01001174">
    <property type="protein sequence ID" value="CUG85576.1"/>
    <property type="molecule type" value="Genomic_DNA"/>
</dbReference>
<evidence type="ECO:0000313" key="2">
    <source>
        <dbReference type="Proteomes" id="UP000051952"/>
    </source>
</evidence>
<dbReference type="Proteomes" id="UP000051952">
    <property type="component" value="Unassembled WGS sequence"/>
</dbReference>
<organism evidence="1 2">
    <name type="scientific">Bodo saltans</name>
    <name type="common">Flagellated protozoan</name>
    <dbReference type="NCBI Taxonomy" id="75058"/>
    <lineage>
        <taxon>Eukaryota</taxon>
        <taxon>Discoba</taxon>
        <taxon>Euglenozoa</taxon>
        <taxon>Kinetoplastea</taxon>
        <taxon>Metakinetoplastina</taxon>
        <taxon>Eubodonida</taxon>
        <taxon>Bodonidae</taxon>
        <taxon>Bodo</taxon>
    </lineage>
</organism>
<accession>A0A0S4J9Z4</accession>
<proteinExistence type="predicted"/>
<gene>
    <name evidence="1" type="ORF">BSAL_90150</name>
</gene>
<dbReference type="VEuPathDB" id="TriTrypDB:BSAL_90150"/>
<protein>
    <submittedName>
        <fullName evidence="1">Uncharacterized protein</fullName>
    </submittedName>
</protein>
<dbReference type="AlphaFoldDB" id="A0A0S4J9Z4"/>
<evidence type="ECO:0000313" key="1">
    <source>
        <dbReference type="EMBL" id="CUG85576.1"/>
    </source>
</evidence>
<name>A0A0S4J9Z4_BODSA</name>